<gene>
    <name evidence="4" type="ORF">FIA58_013685</name>
</gene>
<dbReference type="RefSeq" id="WP_140963053.1">
    <property type="nucleotide sequence ID" value="NZ_VEVQ02000009.1"/>
</dbReference>
<accession>A0ABX0ISH0</accession>
<dbReference type="PANTHER" id="PTHR48080:SF3">
    <property type="entry name" value="ENOLASE SUPERFAMILY MEMBER DDB_G0284701"/>
    <property type="match status" value="1"/>
</dbReference>
<dbReference type="InterPro" id="IPR029017">
    <property type="entry name" value="Enolase-like_N"/>
</dbReference>
<dbReference type="PANTHER" id="PTHR48080">
    <property type="entry name" value="D-GALACTONATE DEHYDRATASE-RELATED"/>
    <property type="match status" value="1"/>
</dbReference>
<keyword evidence="5" id="KW-1185">Reference proteome</keyword>
<dbReference type="EMBL" id="VEVQ02000009">
    <property type="protein sequence ID" value="NHN26732.1"/>
    <property type="molecule type" value="Genomic_DNA"/>
</dbReference>
<reference evidence="5" key="1">
    <citation type="submission" date="2019-05" db="EMBL/GenBank/DDBJ databases">
        <title>Flavobacterium profundi sp. nov., isolated from a deep-sea seamount.</title>
        <authorList>
            <person name="Zhang D.-C."/>
        </authorList>
    </citation>
    <scope>NUCLEOTIDE SEQUENCE [LARGE SCALE GENOMIC DNA]</scope>
    <source>
        <strain evidence="5">EC11</strain>
    </source>
</reference>
<dbReference type="Gene3D" id="3.30.390.10">
    <property type="entry name" value="Enolase-like, N-terminal domain"/>
    <property type="match status" value="1"/>
</dbReference>
<organism evidence="4 5">
    <name type="scientific">Flavobacterium jejuense</name>
    <dbReference type="NCBI Taxonomy" id="1544455"/>
    <lineage>
        <taxon>Bacteria</taxon>
        <taxon>Pseudomonadati</taxon>
        <taxon>Bacteroidota</taxon>
        <taxon>Flavobacteriia</taxon>
        <taxon>Flavobacteriales</taxon>
        <taxon>Flavobacteriaceae</taxon>
        <taxon>Flavobacterium</taxon>
    </lineage>
</organism>
<reference evidence="4 5" key="2">
    <citation type="submission" date="2019-05" db="EMBL/GenBank/DDBJ databases">
        <authorList>
            <person name="Lianzixin W."/>
        </authorList>
    </citation>
    <scope>NUCLEOTIDE SEQUENCE [LARGE SCALE GENOMIC DNA]</scope>
    <source>
        <strain evidence="4 5">EC11</strain>
    </source>
</reference>
<dbReference type="Proteomes" id="UP000817854">
    <property type="component" value="Unassembled WGS sequence"/>
</dbReference>
<comment type="caution">
    <text evidence="4">The sequence shown here is derived from an EMBL/GenBank/DDBJ whole genome shotgun (WGS) entry which is preliminary data.</text>
</comment>
<comment type="similarity">
    <text evidence="1">Belongs to the mandelate racemase/muconate lactonizing enzyme family.</text>
</comment>
<dbReference type="Pfam" id="PF13378">
    <property type="entry name" value="MR_MLE_C"/>
    <property type="match status" value="1"/>
</dbReference>
<evidence type="ECO:0000313" key="5">
    <source>
        <dbReference type="Proteomes" id="UP000817854"/>
    </source>
</evidence>
<keyword evidence="2" id="KW-0479">Metal-binding</keyword>
<dbReference type="SUPFAM" id="SSF54826">
    <property type="entry name" value="Enolase N-terminal domain-like"/>
    <property type="match status" value="1"/>
</dbReference>
<sequence length="332" mass="37443">MKLNWQIVRLELKEIFSISYGKYAFREALIISLSKNGKIGFGECTAIDYYHIDLKDFIAKLNQIKIHVEREAIQHPFEFYSFLKTFEISSFLLSALDCAYWDLFGKLENKSFLALNNINYFNLNDSSLTISIAPTENQITKINTSDWRKFKVKCNRFDLKSIEKLLSTQKEIALDANGSFSVEDCKFLEEHIIGERLSYVEQPLKVGQENYSYLDSSKLVNWMADEDSQGIGNIETLKPHYKVLNVKLVKVGGLTPALEFIKKAKENHFKIMIGCMTETTVGISAGAVLAPLVDFVDLDGANLIINDIAIGTSIANGKIELSNRPGLGISLK</sequence>
<evidence type="ECO:0000256" key="1">
    <source>
        <dbReference type="ARBA" id="ARBA00008031"/>
    </source>
</evidence>
<evidence type="ECO:0000256" key="2">
    <source>
        <dbReference type="ARBA" id="ARBA00022723"/>
    </source>
</evidence>
<dbReference type="InterPro" id="IPR036849">
    <property type="entry name" value="Enolase-like_C_sf"/>
</dbReference>
<feature type="domain" description="Enolase C-terminal" evidence="3">
    <location>
        <begin position="148"/>
        <end position="331"/>
    </location>
</feature>
<proteinExistence type="inferred from homology"/>
<dbReference type="InterPro" id="IPR034593">
    <property type="entry name" value="DgoD-like"/>
</dbReference>
<protein>
    <submittedName>
        <fullName evidence="4">Chloromuconate cycloisomerase</fullName>
    </submittedName>
</protein>
<evidence type="ECO:0000259" key="3">
    <source>
        <dbReference type="Pfam" id="PF13378"/>
    </source>
</evidence>
<dbReference type="Gene3D" id="3.20.20.120">
    <property type="entry name" value="Enolase-like C-terminal domain"/>
    <property type="match status" value="1"/>
</dbReference>
<dbReference type="SUPFAM" id="SSF51604">
    <property type="entry name" value="Enolase C-terminal domain-like"/>
    <property type="match status" value="1"/>
</dbReference>
<dbReference type="InterPro" id="IPR029065">
    <property type="entry name" value="Enolase_C-like"/>
</dbReference>
<evidence type="ECO:0000313" key="4">
    <source>
        <dbReference type="EMBL" id="NHN26732.1"/>
    </source>
</evidence>
<name>A0ABX0ISH0_9FLAO</name>
<reference evidence="4 5" key="3">
    <citation type="submission" date="2020-02" db="EMBL/GenBank/DDBJ databases">
        <title>Flavobacterium profundi sp. nov., isolated from a deep-sea seamount.</title>
        <authorList>
            <person name="Zhang D.-C."/>
        </authorList>
    </citation>
    <scope>NUCLEOTIDE SEQUENCE [LARGE SCALE GENOMIC DNA]</scope>
    <source>
        <strain evidence="4 5">EC11</strain>
    </source>
</reference>